<dbReference type="Gene3D" id="3.10.450.10">
    <property type="match status" value="1"/>
</dbReference>
<dbReference type="InterPro" id="IPR000010">
    <property type="entry name" value="Cystatin_dom"/>
</dbReference>
<evidence type="ECO:0000313" key="2">
    <source>
        <dbReference type="Proteomes" id="UP000494206"/>
    </source>
</evidence>
<organism evidence="1 2">
    <name type="scientific">Caenorhabditis bovis</name>
    <dbReference type="NCBI Taxonomy" id="2654633"/>
    <lineage>
        <taxon>Eukaryota</taxon>
        <taxon>Metazoa</taxon>
        <taxon>Ecdysozoa</taxon>
        <taxon>Nematoda</taxon>
        <taxon>Chromadorea</taxon>
        <taxon>Rhabditida</taxon>
        <taxon>Rhabditina</taxon>
        <taxon>Rhabditomorpha</taxon>
        <taxon>Rhabditoidea</taxon>
        <taxon>Rhabditidae</taxon>
        <taxon>Peloderinae</taxon>
        <taxon>Caenorhabditis</taxon>
    </lineage>
</organism>
<comment type="caution">
    <text evidence="1">The sequence shown here is derived from an EMBL/GenBank/DDBJ whole genome shotgun (WGS) entry which is preliminary data.</text>
</comment>
<dbReference type="EMBL" id="CADEPM010000001">
    <property type="protein sequence ID" value="CAB3397698.1"/>
    <property type="molecule type" value="Genomic_DNA"/>
</dbReference>
<dbReference type="GO" id="GO:0004869">
    <property type="term" value="F:cysteine-type endopeptidase inhibitor activity"/>
    <property type="evidence" value="ECO:0007669"/>
    <property type="project" value="InterPro"/>
</dbReference>
<dbReference type="InterPro" id="IPR046350">
    <property type="entry name" value="Cystatin_sf"/>
</dbReference>
<dbReference type="Proteomes" id="UP000494206">
    <property type="component" value="Unassembled WGS sequence"/>
</dbReference>
<gene>
    <name evidence="1" type="ORF">CBOVIS_LOCUS1073</name>
</gene>
<evidence type="ECO:0000313" key="1">
    <source>
        <dbReference type="EMBL" id="CAB3397698.1"/>
    </source>
</evidence>
<dbReference type="AlphaFoldDB" id="A0A8S1EC79"/>
<reference evidence="1 2" key="1">
    <citation type="submission" date="2020-04" db="EMBL/GenBank/DDBJ databases">
        <authorList>
            <person name="Laetsch R D."/>
            <person name="Stevens L."/>
            <person name="Kumar S."/>
            <person name="Blaxter L. M."/>
        </authorList>
    </citation>
    <scope>NUCLEOTIDE SEQUENCE [LARGE SCALE GENOMIC DNA]</scope>
</reference>
<dbReference type="OrthoDB" id="1908104at2759"/>
<sequence>MGVQCSGRPTGRGSAVFHKIVPDEDLVFHKIADINELIDENMCAHENYFVPIEIENKKELPVAGARFIFTVLVGESNCRKQGNDINELKKEDCIYVEGSPKARVTLDLWHRPWLKSPNNEILTSKSFVSVEGEDINCKE</sequence>
<proteinExistence type="predicted"/>
<accession>A0A8S1EC79</accession>
<name>A0A8S1EC79_9PELO</name>
<dbReference type="CDD" id="cd00042">
    <property type="entry name" value="CY"/>
    <property type="match status" value="1"/>
</dbReference>
<dbReference type="SUPFAM" id="SSF54403">
    <property type="entry name" value="Cystatin/monellin"/>
    <property type="match status" value="1"/>
</dbReference>
<protein>
    <recommendedName>
        <fullName evidence="3">Cystatin domain-containing protein</fullName>
    </recommendedName>
</protein>
<evidence type="ECO:0008006" key="3">
    <source>
        <dbReference type="Google" id="ProtNLM"/>
    </source>
</evidence>
<keyword evidence="2" id="KW-1185">Reference proteome</keyword>